<gene>
    <name evidence="2" type="ORF">D910_00120</name>
</gene>
<feature type="domain" description="DUF5641" evidence="1">
    <location>
        <begin position="161"/>
        <end position="233"/>
    </location>
</feature>
<dbReference type="EMBL" id="KI207524">
    <property type="protein sequence ID" value="ERL95689.1"/>
    <property type="molecule type" value="Genomic_DNA"/>
</dbReference>
<reference evidence="2 3" key="1">
    <citation type="journal article" date="2013" name="Genome Biol.">
        <title>Draft genome of the mountain pine beetle, Dendroctonus ponderosae Hopkins, a major forest pest.</title>
        <authorList>
            <person name="Keeling C.I."/>
            <person name="Yuen M.M."/>
            <person name="Liao N.Y."/>
            <person name="Docking T.R."/>
            <person name="Chan S.K."/>
            <person name="Taylor G.A."/>
            <person name="Palmquist D.L."/>
            <person name="Jackman S.D."/>
            <person name="Nguyen A."/>
            <person name="Li M."/>
            <person name="Henderson H."/>
            <person name="Janes J.K."/>
            <person name="Zhao Y."/>
            <person name="Pandoh P."/>
            <person name="Moore R."/>
            <person name="Sperling F.A."/>
            <person name="Huber D.P."/>
            <person name="Birol I."/>
            <person name="Jones S.J."/>
            <person name="Bohlmann J."/>
        </authorList>
    </citation>
    <scope>NUCLEOTIDE SEQUENCE</scope>
</reference>
<dbReference type="PANTHER" id="PTHR47331">
    <property type="entry name" value="PHD-TYPE DOMAIN-CONTAINING PROTEIN"/>
    <property type="match status" value="1"/>
</dbReference>
<organism evidence="2 3">
    <name type="scientific">Dendroctonus ponderosae</name>
    <name type="common">Mountain pine beetle</name>
    <dbReference type="NCBI Taxonomy" id="77166"/>
    <lineage>
        <taxon>Eukaryota</taxon>
        <taxon>Metazoa</taxon>
        <taxon>Ecdysozoa</taxon>
        <taxon>Arthropoda</taxon>
        <taxon>Hexapoda</taxon>
        <taxon>Insecta</taxon>
        <taxon>Pterygota</taxon>
        <taxon>Neoptera</taxon>
        <taxon>Endopterygota</taxon>
        <taxon>Coleoptera</taxon>
        <taxon>Polyphaga</taxon>
        <taxon>Cucujiformia</taxon>
        <taxon>Curculionidae</taxon>
        <taxon>Scolytinae</taxon>
        <taxon>Dendroctonus</taxon>
    </lineage>
</organism>
<sequence length="248" mass="28074">MQRTLAYILRFLNKAKRALAIFGGVLSVSELDNSNTRIVAALQRQCFSKELSDIKKNGYVTTKCMAKLNPFLDAEGLLRVGSRLEQADVPYSQKHPILLPSRNRMVSLMLRYWPLDGLYATKKVIRECSICFRFMAPASQQIMSDLPSDRVNVAMCVSTKLEWITNRPKWYCPYLSLTEGTVVLLKEDNTPPLKWCLGKIVETLPGKDGKVRAVKLKTFTGDFTRSIAKIVTLPLQDHQPQFSLSSLE</sequence>
<proteinExistence type="predicted"/>
<dbReference type="AlphaFoldDB" id="U4UNM6"/>
<name>U4UNM6_DENPD</name>
<evidence type="ECO:0000313" key="2">
    <source>
        <dbReference type="EMBL" id="ERL95689.1"/>
    </source>
</evidence>
<dbReference type="InterPro" id="IPR040676">
    <property type="entry name" value="DUF5641"/>
</dbReference>
<protein>
    <recommendedName>
        <fullName evidence="1">DUF5641 domain-containing protein</fullName>
    </recommendedName>
</protein>
<dbReference type="Pfam" id="PF18701">
    <property type="entry name" value="DUF5641"/>
    <property type="match status" value="1"/>
</dbReference>
<dbReference type="STRING" id="77166.U4UNM6"/>
<accession>U4UNM6</accession>
<dbReference type="Proteomes" id="UP000030742">
    <property type="component" value="Unassembled WGS sequence"/>
</dbReference>
<evidence type="ECO:0000259" key="1">
    <source>
        <dbReference type="Pfam" id="PF18701"/>
    </source>
</evidence>
<evidence type="ECO:0000313" key="3">
    <source>
        <dbReference type="Proteomes" id="UP000030742"/>
    </source>
</evidence>